<dbReference type="EMBL" id="MJMN01000023">
    <property type="protein sequence ID" value="OMG83655.1"/>
    <property type="molecule type" value="Genomic_DNA"/>
</dbReference>
<keyword evidence="2" id="KW-0812">Transmembrane</keyword>
<evidence type="ECO:0000313" key="4">
    <source>
        <dbReference type="Proteomes" id="UP000187251"/>
    </source>
</evidence>
<keyword evidence="2" id="KW-0472">Membrane</keyword>
<dbReference type="AlphaFoldDB" id="A0A1R1JR06"/>
<evidence type="ECO:0000313" key="3">
    <source>
        <dbReference type="EMBL" id="OMG83655.1"/>
    </source>
</evidence>
<protein>
    <recommendedName>
        <fullName evidence="5">VWFA domain-containing protein</fullName>
    </recommendedName>
</protein>
<keyword evidence="2" id="KW-1133">Transmembrane helix</keyword>
<proteinExistence type="predicted"/>
<accession>A0A1R1JR06</accession>
<feature type="transmembrane region" description="Helical" evidence="2">
    <location>
        <begin position="148"/>
        <end position="167"/>
    </location>
</feature>
<dbReference type="RefSeq" id="WP_133434448.1">
    <property type="nucleotide sequence ID" value="NZ_MJMN01000023.1"/>
</dbReference>
<comment type="caution">
    <text evidence="3">The sequence shown here is derived from an EMBL/GenBank/DDBJ whole genome shotgun (WGS) entry which is preliminary data.</text>
</comment>
<evidence type="ECO:0000256" key="1">
    <source>
        <dbReference type="SAM" id="MobiDB-lite"/>
    </source>
</evidence>
<feature type="region of interest" description="Disordered" evidence="1">
    <location>
        <begin position="185"/>
        <end position="207"/>
    </location>
</feature>
<name>A0A1R1JR06_ALCXX</name>
<reference evidence="3 4" key="1">
    <citation type="submission" date="2016-09" db="EMBL/GenBank/DDBJ databases">
        <title>Phylogenomics of Achromobacter.</title>
        <authorList>
            <person name="Jeukens J."/>
            <person name="Freschi L."/>
            <person name="Vincent A.T."/>
            <person name="Emond-Rheault J.-G."/>
            <person name="Kukavica-Ibrulj I."/>
            <person name="Charette S.J."/>
            <person name="Levesque R.C."/>
        </authorList>
    </citation>
    <scope>NUCLEOTIDE SEQUENCE [LARGE SCALE GENOMIC DNA]</scope>
    <source>
        <strain evidence="3 4">AUS488</strain>
    </source>
</reference>
<organism evidence="3 4">
    <name type="scientific">Alcaligenes xylosoxydans xylosoxydans</name>
    <name type="common">Achromobacter xylosoxidans</name>
    <dbReference type="NCBI Taxonomy" id="85698"/>
    <lineage>
        <taxon>Bacteria</taxon>
        <taxon>Pseudomonadati</taxon>
        <taxon>Pseudomonadota</taxon>
        <taxon>Betaproteobacteria</taxon>
        <taxon>Burkholderiales</taxon>
        <taxon>Alcaligenaceae</taxon>
        <taxon>Achromobacter</taxon>
    </lineage>
</organism>
<dbReference type="OrthoDB" id="9148906at2"/>
<evidence type="ECO:0000256" key="2">
    <source>
        <dbReference type="SAM" id="Phobius"/>
    </source>
</evidence>
<gene>
    <name evidence="3" type="ORF">BIZ92_29935</name>
</gene>
<evidence type="ECO:0008006" key="5">
    <source>
        <dbReference type="Google" id="ProtNLM"/>
    </source>
</evidence>
<sequence length="399" mass="43658">MQRFLRDPRVSMSEASLSGAYGERIALIRKHFAPGVAAVYAIPRLGDDGVLEWWTSQQGMVKPYAALNGDAQQALLRAYDAHLATLDGLIEAMRARGLTDQAGQILALRTAPVLEHLYDVDGRLLVRMHDAPPSPPPDVAPPSICWRWIALAGLLLLAAILAALWWWHRQPVQPPVVALEPVLEPKPEQKPEPPPTPKPEPVRDSTWPTELVLVMETAERMKKPAKGQSGRSRMTISRTEIQRIVTVLPKDTVTQLITFPEGECRPPLAHGAFPAAKRTDLVQVMQGAQPQGRSSVAESLKMAAASVDGVKRDALVFAFIGGEDTCGANICSVVKQLVRAKPRLRINIVDLSSTESVADCLVEQRRVGAYVWGNRSPDLTEVDLSKEASRMLGGERTAK</sequence>
<dbReference type="Proteomes" id="UP000187251">
    <property type="component" value="Unassembled WGS sequence"/>
</dbReference>